<keyword evidence="3" id="KW-0399">Innate immunity</keyword>
<dbReference type="GO" id="GO:0005886">
    <property type="term" value="C:plasma membrane"/>
    <property type="evidence" value="ECO:0007669"/>
    <property type="project" value="TreeGrafter"/>
</dbReference>
<dbReference type="InterPro" id="IPR000157">
    <property type="entry name" value="TIR_dom"/>
</dbReference>
<dbReference type="GO" id="GO:0045087">
    <property type="term" value="P:innate immune response"/>
    <property type="evidence" value="ECO:0007669"/>
    <property type="project" value="UniProtKB-KW"/>
</dbReference>
<dbReference type="GO" id="GO:0050830">
    <property type="term" value="P:defense response to Gram-positive bacterium"/>
    <property type="evidence" value="ECO:0007669"/>
    <property type="project" value="TreeGrafter"/>
</dbReference>
<feature type="compositionally biased region" description="Low complexity" evidence="6">
    <location>
        <begin position="396"/>
        <end position="410"/>
    </location>
</feature>
<dbReference type="HOGENOM" id="CLU_045884_1_0_1"/>
<evidence type="ECO:0000256" key="4">
    <source>
        <dbReference type="ARBA" id="ARBA00022859"/>
    </source>
</evidence>
<dbReference type="PANTHER" id="PTHR15079">
    <property type="entry name" value="MYD88"/>
    <property type="match status" value="1"/>
</dbReference>
<organism evidence="7">
    <name type="scientific">Magallana gigas</name>
    <name type="common">Pacific oyster</name>
    <name type="synonym">Crassostrea gigas</name>
    <dbReference type="NCBI Taxonomy" id="29159"/>
    <lineage>
        <taxon>Eukaryota</taxon>
        <taxon>Metazoa</taxon>
        <taxon>Spiralia</taxon>
        <taxon>Lophotrochozoa</taxon>
        <taxon>Mollusca</taxon>
        <taxon>Bivalvia</taxon>
        <taxon>Autobranchia</taxon>
        <taxon>Pteriomorphia</taxon>
        <taxon>Ostreida</taxon>
        <taxon>Ostreoidea</taxon>
        <taxon>Ostreidae</taxon>
        <taxon>Magallana</taxon>
    </lineage>
</organism>
<keyword evidence="2" id="KW-0963">Cytoplasm</keyword>
<evidence type="ECO:0000256" key="6">
    <source>
        <dbReference type="SAM" id="MobiDB-lite"/>
    </source>
</evidence>
<name>K1RFI8_MAGGI</name>
<dbReference type="GO" id="GO:0070976">
    <property type="term" value="F:TIR domain binding"/>
    <property type="evidence" value="ECO:0007669"/>
    <property type="project" value="InterPro"/>
</dbReference>
<dbReference type="GO" id="GO:0034142">
    <property type="term" value="P:toll-like receptor 4 signaling pathway"/>
    <property type="evidence" value="ECO:0007669"/>
    <property type="project" value="TreeGrafter"/>
</dbReference>
<accession>K1RFI8</accession>
<feature type="compositionally biased region" description="Polar residues" evidence="6">
    <location>
        <begin position="460"/>
        <end position="473"/>
    </location>
</feature>
<evidence type="ECO:0000256" key="3">
    <source>
        <dbReference type="ARBA" id="ARBA00022588"/>
    </source>
</evidence>
<protein>
    <submittedName>
        <fullName evidence="7">Myeloid differentiation primary response protein MyD88</fullName>
    </submittedName>
</protein>
<keyword evidence="4" id="KW-0391">Immunity</keyword>
<dbReference type="EMBL" id="JH817826">
    <property type="protein sequence ID" value="EKC40065.1"/>
    <property type="molecule type" value="Genomic_DNA"/>
</dbReference>
<evidence type="ECO:0000256" key="5">
    <source>
        <dbReference type="ARBA" id="ARBA00023198"/>
    </source>
</evidence>
<evidence type="ECO:0000256" key="1">
    <source>
        <dbReference type="ARBA" id="ARBA00004496"/>
    </source>
</evidence>
<proteinExistence type="predicted"/>
<dbReference type="InParanoid" id="K1RFI8"/>
<dbReference type="InterPro" id="IPR034249">
    <property type="entry name" value="MyD88_Death"/>
</dbReference>
<dbReference type="Pfam" id="PF00531">
    <property type="entry name" value="Death"/>
    <property type="match status" value="1"/>
</dbReference>
<dbReference type="Gene3D" id="1.10.533.10">
    <property type="entry name" value="Death Domain, Fas"/>
    <property type="match status" value="1"/>
</dbReference>
<feature type="region of interest" description="Disordered" evidence="6">
    <location>
        <begin position="315"/>
        <end position="377"/>
    </location>
</feature>
<comment type="subcellular location">
    <subcellularLocation>
        <location evidence="1">Cytoplasm</location>
    </subcellularLocation>
</comment>
<dbReference type="InterPro" id="IPR011029">
    <property type="entry name" value="DEATH-like_dom_sf"/>
</dbReference>
<reference evidence="7" key="1">
    <citation type="journal article" date="2012" name="Nature">
        <title>The oyster genome reveals stress adaptation and complexity of shell formation.</title>
        <authorList>
            <person name="Zhang G."/>
            <person name="Fang X."/>
            <person name="Guo X."/>
            <person name="Li L."/>
            <person name="Luo R."/>
            <person name="Xu F."/>
            <person name="Yang P."/>
            <person name="Zhang L."/>
            <person name="Wang X."/>
            <person name="Qi H."/>
            <person name="Xiong Z."/>
            <person name="Que H."/>
            <person name="Xie Y."/>
            <person name="Holland P.W."/>
            <person name="Paps J."/>
            <person name="Zhu Y."/>
            <person name="Wu F."/>
            <person name="Chen Y."/>
            <person name="Wang J."/>
            <person name="Peng C."/>
            <person name="Meng J."/>
            <person name="Yang L."/>
            <person name="Liu J."/>
            <person name="Wen B."/>
            <person name="Zhang N."/>
            <person name="Huang Z."/>
            <person name="Zhu Q."/>
            <person name="Feng Y."/>
            <person name="Mount A."/>
            <person name="Hedgecock D."/>
            <person name="Xu Z."/>
            <person name="Liu Y."/>
            <person name="Domazet-Loso T."/>
            <person name="Du Y."/>
            <person name="Sun X."/>
            <person name="Zhang S."/>
            <person name="Liu B."/>
            <person name="Cheng P."/>
            <person name="Jiang X."/>
            <person name="Li J."/>
            <person name="Fan D."/>
            <person name="Wang W."/>
            <person name="Fu W."/>
            <person name="Wang T."/>
            <person name="Wang B."/>
            <person name="Zhang J."/>
            <person name="Peng Z."/>
            <person name="Li Y."/>
            <person name="Li N."/>
            <person name="Wang J."/>
            <person name="Chen M."/>
            <person name="He Y."/>
            <person name="Tan F."/>
            <person name="Song X."/>
            <person name="Zheng Q."/>
            <person name="Huang R."/>
            <person name="Yang H."/>
            <person name="Du X."/>
            <person name="Chen L."/>
            <person name="Yang M."/>
            <person name="Gaffney P.M."/>
            <person name="Wang S."/>
            <person name="Luo L."/>
            <person name="She Z."/>
            <person name="Ming Y."/>
            <person name="Huang W."/>
            <person name="Zhang S."/>
            <person name="Huang B."/>
            <person name="Zhang Y."/>
            <person name="Qu T."/>
            <person name="Ni P."/>
            <person name="Miao G."/>
            <person name="Wang J."/>
            <person name="Wang Q."/>
            <person name="Steinberg C.E."/>
            <person name="Wang H."/>
            <person name="Li N."/>
            <person name="Qian L."/>
            <person name="Zhang G."/>
            <person name="Li Y."/>
            <person name="Yang H."/>
            <person name="Liu X."/>
            <person name="Wang J."/>
            <person name="Yin Y."/>
            <person name="Wang J."/>
        </authorList>
    </citation>
    <scope>NUCLEOTIDE SEQUENCE [LARGE SCALE GENOMIC DNA]</scope>
    <source>
        <strain evidence="7">05x7-T-G4-1.051#20</strain>
    </source>
</reference>
<dbReference type="FunCoup" id="K1RFI8">
    <property type="interactions" value="338"/>
</dbReference>
<feature type="compositionally biased region" description="Polar residues" evidence="6">
    <location>
        <begin position="411"/>
        <end position="423"/>
    </location>
</feature>
<dbReference type="GO" id="GO:0035325">
    <property type="term" value="F:Toll-like receptor binding"/>
    <property type="evidence" value="ECO:0007669"/>
    <property type="project" value="TreeGrafter"/>
</dbReference>
<dbReference type="SMART" id="SM00255">
    <property type="entry name" value="TIR"/>
    <property type="match status" value="1"/>
</dbReference>
<dbReference type="GO" id="GO:0043123">
    <property type="term" value="P:positive regulation of canonical NF-kappaB signal transduction"/>
    <property type="evidence" value="ECO:0007669"/>
    <property type="project" value="InterPro"/>
</dbReference>
<dbReference type="GO" id="GO:0008063">
    <property type="term" value="P:Toll signaling pathway"/>
    <property type="evidence" value="ECO:0007669"/>
    <property type="project" value="TreeGrafter"/>
</dbReference>
<dbReference type="SUPFAM" id="SSF47986">
    <property type="entry name" value="DEATH domain"/>
    <property type="match status" value="1"/>
</dbReference>
<dbReference type="PROSITE" id="PS50017">
    <property type="entry name" value="DEATH_DOMAIN"/>
    <property type="match status" value="1"/>
</dbReference>
<keyword evidence="5" id="KW-0395">Inflammatory response</keyword>
<feature type="compositionally biased region" description="Low complexity" evidence="6">
    <location>
        <begin position="346"/>
        <end position="368"/>
    </location>
</feature>
<dbReference type="InterPro" id="IPR017281">
    <property type="entry name" value="Myelin_different_resp_MyD88"/>
</dbReference>
<evidence type="ECO:0000256" key="2">
    <source>
        <dbReference type="ARBA" id="ARBA00022490"/>
    </source>
</evidence>
<dbReference type="GO" id="GO:0005737">
    <property type="term" value="C:cytoplasm"/>
    <property type="evidence" value="ECO:0007669"/>
    <property type="project" value="UniProtKB-SubCell"/>
</dbReference>
<dbReference type="GO" id="GO:0002755">
    <property type="term" value="P:MyD88-dependent toll-like receptor signaling pathway"/>
    <property type="evidence" value="ECO:0007669"/>
    <property type="project" value="InterPro"/>
</dbReference>
<dbReference type="InterPro" id="IPR035897">
    <property type="entry name" value="Toll_tir_struct_dom_sf"/>
</dbReference>
<evidence type="ECO:0000313" key="7">
    <source>
        <dbReference type="EMBL" id="EKC40065.1"/>
    </source>
</evidence>
<dbReference type="Pfam" id="PF13676">
    <property type="entry name" value="TIR_2"/>
    <property type="match status" value="1"/>
</dbReference>
<gene>
    <name evidence="7" type="ORF">CGI_10026092</name>
</gene>
<dbReference type="PANTHER" id="PTHR15079:SF3">
    <property type="entry name" value="MYELOID DIFFERENTIATION PRIMARY RESPONSE PROTEIN MYD88"/>
    <property type="match status" value="1"/>
</dbReference>
<sequence>MSMSEMEIVDSNGKSISLCDKYKDISLDALRVSARKKLSLYLNVQSEIVNDANGLVSDYNGLAEMVGFGFLEIKEFERQKNPTDELLTEWTNRSDLSPTIGRLWEFLVELGRLDVLEDCKNLIIRDADAYIRMKKEREEKESPLQEAWVTSTESAIDHNVDELAILCKDDVENGMPQFFDAFVCYSPQGEDLVFVKEMITKLESPPHNLKLFVPWRDDLPGGARYVIDARLIEMRCRRMVIIMSRNYQNSASADFQVKFAHALSPGARSKKLIPVLIESGIQVPQVLRHVTLCDYTKQDLKDWFWDRLSKAIKAPLDPQNSGSVPPHLSQGQGKDENKYGTKTMASASSSPSLSSSSPSKPSVDISSSGGLGFHAGSNTNVRQELSEFCHLPASDSSASISSMSSMDSSSLVSRGSVPTQHPSSDPMEHTDITSMGPDSMIKKQRKEKKPSGLKNIFNRIKNSGSSNNTSSHC</sequence>
<dbReference type="SUPFAM" id="SSF52200">
    <property type="entry name" value="Toll/Interleukin receptor TIR domain"/>
    <property type="match status" value="1"/>
</dbReference>
<dbReference type="CDD" id="cd08312">
    <property type="entry name" value="Death_MyD88"/>
    <property type="match status" value="1"/>
</dbReference>
<dbReference type="Gene3D" id="3.40.50.10140">
    <property type="entry name" value="Toll/interleukin-1 receptor homology (TIR) domain"/>
    <property type="match status" value="1"/>
</dbReference>
<dbReference type="InterPro" id="IPR000488">
    <property type="entry name" value="Death_dom"/>
</dbReference>
<dbReference type="AlphaFoldDB" id="K1RFI8"/>
<dbReference type="PROSITE" id="PS50104">
    <property type="entry name" value="TIR"/>
    <property type="match status" value="1"/>
</dbReference>
<feature type="region of interest" description="Disordered" evidence="6">
    <location>
        <begin position="396"/>
        <end position="473"/>
    </location>
</feature>